<dbReference type="EMBL" id="JACJQH010000080">
    <property type="protein sequence ID" value="MBD2200214.1"/>
    <property type="molecule type" value="Genomic_DNA"/>
</dbReference>
<proteinExistence type="predicted"/>
<sequence length="46" mass="5072">MDYPAPTIWDNLFSGVPLTEPYYPIPDISPTGWKPVAIITKPAKAV</sequence>
<gene>
    <name evidence="1" type="ORF">H6G24_32910</name>
</gene>
<comment type="caution">
    <text evidence="1">The sequence shown here is derived from an EMBL/GenBank/DDBJ whole genome shotgun (WGS) entry which is preliminary data.</text>
</comment>
<keyword evidence="2" id="KW-1185">Reference proteome</keyword>
<dbReference type="Proteomes" id="UP000658514">
    <property type="component" value="Unassembled WGS sequence"/>
</dbReference>
<organism evidence="1 2">
    <name type="scientific">Calothrix parietina FACHB-288</name>
    <dbReference type="NCBI Taxonomy" id="2692896"/>
    <lineage>
        <taxon>Bacteria</taxon>
        <taxon>Bacillati</taxon>
        <taxon>Cyanobacteriota</taxon>
        <taxon>Cyanophyceae</taxon>
        <taxon>Nostocales</taxon>
        <taxon>Calotrichaceae</taxon>
        <taxon>Calothrix</taxon>
    </lineage>
</organism>
<evidence type="ECO:0000313" key="2">
    <source>
        <dbReference type="Proteomes" id="UP000658514"/>
    </source>
</evidence>
<evidence type="ECO:0000313" key="1">
    <source>
        <dbReference type="EMBL" id="MBD2200214.1"/>
    </source>
</evidence>
<protein>
    <submittedName>
        <fullName evidence="1">Uncharacterized protein</fullName>
    </submittedName>
</protein>
<accession>A0ABR8AKA6</accession>
<reference evidence="1 2" key="1">
    <citation type="journal article" date="2020" name="ISME J.">
        <title>Comparative genomics reveals insights into cyanobacterial evolution and habitat adaptation.</title>
        <authorList>
            <person name="Chen M.Y."/>
            <person name="Teng W.K."/>
            <person name="Zhao L."/>
            <person name="Hu C.X."/>
            <person name="Zhou Y.K."/>
            <person name="Han B.P."/>
            <person name="Song L.R."/>
            <person name="Shu W.S."/>
        </authorList>
    </citation>
    <scope>NUCLEOTIDE SEQUENCE [LARGE SCALE GENOMIC DNA]</scope>
    <source>
        <strain evidence="1 2">FACHB-288</strain>
    </source>
</reference>
<name>A0ABR8AKA6_9CYAN</name>
<dbReference type="RefSeq" id="WP_190550800.1">
    <property type="nucleotide sequence ID" value="NZ_CAWPNO010000118.1"/>
</dbReference>